<gene>
    <name evidence="2" type="ORF">H7K45_02135</name>
</gene>
<dbReference type="Pfam" id="PF01026">
    <property type="entry name" value="TatD_DNase"/>
    <property type="match status" value="1"/>
</dbReference>
<dbReference type="GO" id="GO:0046872">
    <property type="term" value="F:metal ion binding"/>
    <property type="evidence" value="ECO:0007669"/>
    <property type="project" value="UniProtKB-KW"/>
</dbReference>
<reference evidence="2" key="2">
    <citation type="journal article" date="2022" name="BMC Genomics">
        <title>Comparative genome analysis of mycobacteria focusing on tRNA and non-coding RNA.</title>
        <authorList>
            <person name="Behra P.R.K."/>
            <person name="Pettersson B.M.F."/>
            <person name="Ramesh M."/>
            <person name="Das S."/>
            <person name="Dasgupta S."/>
            <person name="Kirsebom L.A."/>
        </authorList>
    </citation>
    <scope>NUCLEOTIDE SEQUENCE</scope>
    <source>
        <strain evidence="2">DSM 44838</strain>
    </source>
</reference>
<feature type="binding site" evidence="1">
    <location>
        <position position="11"/>
    </location>
    <ligand>
        <name>a divalent metal cation</name>
        <dbReference type="ChEBI" id="CHEBI:60240"/>
        <label>1</label>
    </ligand>
</feature>
<keyword evidence="1" id="KW-0479">Metal-binding</keyword>
<dbReference type="CDD" id="cd01310">
    <property type="entry name" value="TatD_DNAse"/>
    <property type="match status" value="1"/>
</dbReference>
<keyword evidence="2" id="KW-0378">Hydrolase</keyword>
<sequence length="248" mass="27230">MTDLGPLLDSHCHLGAYDDPVAVMDSAAAANVSLVAVTESPEEFRRLKTRLGRRPTIEVALGLHPLRAASFRPADIARFFRCMPQTRWIGEVGLDFSQHGIATKKHQLRVFDIVLTEAQPGRHPLTVHSRGAETEVVNLLSQVQLPAVMHWYTGPLKLVDDALAAGLYFSVNPAMTRSKRFASFIANVPADRILLETDGPYAKTSGRPAQPTDLKSLANQLAIAWQVAPVDAAQTLRRNHDRLRSMAG</sequence>
<dbReference type="InterPro" id="IPR001130">
    <property type="entry name" value="TatD-like"/>
</dbReference>
<dbReference type="GO" id="GO:0016788">
    <property type="term" value="F:hydrolase activity, acting on ester bonds"/>
    <property type="evidence" value="ECO:0007669"/>
    <property type="project" value="InterPro"/>
</dbReference>
<reference evidence="2" key="1">
    <citation type="submission" date="2020-07" db="EMBL/GenBank/DDBJ databases">
        <authorList>
            <person name="Pettersson B.M.F."/>
            <person name="Behra P.R.K."/>
            <person name="Ramesh M."/>
            <person name="Das S."/>
            <person name="Dasgupta S."/>
            <person name="Kirsebom L.A."/>
        </authorList>
    </citation>
    <scope>NUCLEOTIDE SEQUENCE</scope>
    <source>
        <strain evidence="2">DSM 44838</strain>
    </source>
</reference>
<keyword evidence="3" id="KW-1185">Reference proteome</keyword>
<proteinExistence type="predicted"/>
<organism evidence="2 3">
    <name type="scientific">Mycobacterium yunnanensis</name>
    <dbReference type="NCBI Taxonomy" id="368477"/>
    <lineage>
        <taxon>Bacteria</taxon>
        <taxon>Bacillati</taxon>
        <taxon>Actinomycetota</taxon>
        <taxon>Actinomycetes</taxon>
        <taxon>Mycobacteriales</taxon>
        <taxon>Mycobacteriaceae</taxon>
        <taxon>Mycobacterium</taxon>
    </lineage>
</organism>
<dbReference type="SUPFAM" id="SSF51556">
    <property type="entry name" value="Metallo-dependent hydrolases"/>
    <property type="match status" value="1"/>
</dbReference>
<dbReference type="Gene3D" id="3.20.20.140">
    <property type="entry name" value="Metal-dependent hydrolases"/>
    <property type="match status" value="1"/>
</dbReference>
<dbReference type="PIRSF" id="PIRSF005902">
    <property type="entry name" value="DNase_TatD"/>
    <property type="match status" value="1"/>
</dbReference>
<comment type="caution">
    <text evidence="2">The sequence shown here is derived from an EMBL/GenBank/DDBJ whole genome shotgun (WGS) entry which is preliminary data.</text>
</comment>
<dbReference type="RefSeq" id="WP_263994086.1">
    <property type="nucleotide sequence ID" value="NZ_JACKVK010000001.1"/>
</dbReference>
<dbReference type="EMBL" id="JACKVK010000001">
    <property type="protein sequence ID" value="MCV7419329.1"/>
    <property type="molecule type" value="Genomic_DNA"/>
</dbReference>
<dbReference type="AlphaFoldDB" id="A0A9X3BRA5"/>
<feature type="binding site" evidence="1">
    <location>
        <position position="128"/>
    </location>
    <ligand>
        <name>a divalent metal cation</name>
        <dbReference type="ChEBI" id="CHEBI:60240"/>
        <label>2</label>
    </ligand>
</feature>
<feature type="binding site" evidence="1">
    <location>
        <position position="150"/>
    </location>
    <ligand>
        <name>a divalent metal cation</name>
        <dbReference type="ChEBI" id="CHEBI:60240"/>
        <label>2</label>
    </ligand>
</feature>
<dbReference type="PANTHER" id="PTHR46124:SF2">
    <property type="entry name" value="D-AMINOACYL-TRNA DEACYLASE"/>
    <property type="match status" value="1"/>
</dbReference>
<protein>
    <submittedName>
        <fullName evidence="2">TatD family hydrolase</fullName>
    </submittedName>
</protein>
<feature type="binding site" evidence="1">
    <location>
        <position position="198"/>
    </location>
    <ligand>
        <name>a divalent metal cation</name>
        <dbReference type="ChEBI" id="CHEBI:60240"/>
        <label>1</label>
    </ligand>
</feature>
<feature type="binding site" evidence="1">
    <location>
        <position position="91"/>
    </location>
    <ligand>
        <name>a divalent metal cation</name>
        <dbReference type="ChEBI" id="CHEBI:60240"/>
        <label>1</label>
    </ligand>
</feature>
<feature type="binding site" evidence="1">
    <location>
        <position position="13"/>
    </location>
    <ligand>
        <name>a divalent metal cation</name>
        <dbReference type="ChEBI" id="CHEBI:60240"/>
        <label>1</label>
    </ligand>
</feature>
<evidence type="ECO:0000313" key="2">
    <source>
        <dbReference type="EMBL" id="MCV7419329.1"/>
    </source>
</evidence>
<dbReference type="PANTHER" id="PTHR46124">
    <property type="entry name" value="D-AMINOACYL-TRNA DEACYLASE"/>
    <property type="match status" value="1"/>
</dbReference>
<dbReference type="InterPro" id="IPR032466">
    <property type="entry name" value="Metal_Hydrolase"/>
</dbReference>
<dbReference type="Proteomes" id="UP001141629">
    <property type="component" value="Unassembled WGS sequence"/>
</dbReference>
<evidence type="ECO:0000313" key="3">
    <source>
        <dbReference type="Proteomes" id="UP001141629"/>
    </source>
</evidence>
<accession>A0A9X3BRA5</accession>
<evidence type="ECO:0000256" key="1">
    <source>
        <dbReference type="PIRSR" id="PIRSR005902-1"/>
    </source>
</evidence>
<name>A0A9X3BRA5_9MYCO</name>